<dbReference type="EMBL" id="KB007854">
    <property type="protein sequence ID" value="ELR23749.1"/>
    <property type="molecule type" value="Genomic_DNA"/>
</dbReference>
<sequence>MVDWMATAQNARCPCFNSHFHEEGSEVVDALCQDWRQENNWVTPPIALILKIITLIHQQCASATIVVLTWLNRLWFHELLELCIEPPIPIPNNPLSFKLKGKALPEPLHNQAWQWIACRISAMLNSTLAPSTWKHYQSSLQCFHEFCKWEETSFPPEQEEAVVVIANFLKTKWPVNHGRTFNLSSLAALFHDWGPWTTPSKTRAKLIALLCMLGAL</sequence>
<accession>L8HDZ0</accession>
<evidence type="ECO:0008006" key="3">
    <source>
        <dbReference type="Google" id="ProtNLM"/>
    </source>
</evidence>
<dbReference type="AlphaFoldDB" id="L8HDZ0"/>
<organism evidence="1 2">
    <name type="scientific">Acanthamoeba castellanii (strain ATCC 30010 / Neff)</name>
    <dbReference type="NCBI Taxonomy" id="1257118"/>
    <lineage>
        <taxon>Eukaryota</taxon>
        <taxon>Amoebozoa</taxon>
        <taxon>Discosea</taxon>
        <taxon>Longamoebia</taxon>
        <taxon>Centramoebida</taxon>
        <taxon>Acanthamoebidae</taxon>
        <taxon>Acanthamoeba</taxon>
    </lineage>
</organism>
<name>L8HDZ0_ACACF</name>
<evidence type="ECO:0000313" key="2">
    <source>
        <dbReference type="Proteomes" id="UP000011083"/>
    </source>
</evidence>
<dbReference type="Proteomes" id="UP000011083">
    <property type="component" value="Unassembled WGS sequence"/>
</dbReference>
<keyword evidence="2" id="KW-1185">Reference proteome</keyword>
<evidence type="ECO:0000313" key="1">
    <source>
        <dbReference type="EMBL" id="ELR23749.1"/>
    </source>
</evidence>
<dbReference type="RefSeq" id="XP_004353277.1">
    <property type="nucleotide sequence ID" value="XM_004353225.1"/>
</dbReference>
<dbReference type="VEuPathDB" id="AmoebaDB:ACA1_195710"/>
<dbReference type="GeneID" id="14924737"/>
<gene>
    <name evidence="1" type="ORF">ACA1_195710</name>
</gene>
<protein>
    <recommendedName>
        <fullName evidence="3">Core-binding (CB) domain-containing protein</fullName>
    </recommendedName>
</protein>
<dbReference type="KEGG" id="acan:ACA1_195710"/>
<proteinExistence type="predicted"/>
<dbReference type="OrthoDB" id="6128509at2759"/>
<reference evidence="1 2" key="1">
    <citation type="journal article" date="2013" name="Genome Biol.">
        <title>Genome of Acanthamoeba castellanii highlights extensive lateral gene transfer and early evolution of tyrosine kinase signaling.</title>
        <authorList>
            <person name="Clarke M."/>
            <person name="Lohan A.J."/>
            <person name="Liu B."/>
            <person name="Lagkouvardos I."/>
            <person name="Roy S."/>
            <person name="Zafar N."/>
            <person name="Bertelli C."/>
            <person name="Schilde C."/>
            <person name="Kianianmomeni A."/>
            <person name="Burglin T.R."/>
            <person name="Frech C."/>
            <person name="Turcotte B."/>
            <person name="Kopec K.O."/>
            <person name="Synnott J.M."/>
            <person name="Choo C."/>
            <person name="Paponov I."/>
            <person name="Finkler A."/>
            <person name="Soon Heng Tan C."/>
            <person name="Hutchins A.P."/>
            <person name="Weinmeier T."/>
            <person name="Rattei T."/>
            <person name="Chu J.S."/>
            <person name="Gimenez G."/>
            <person name="Irimia M."/>
            <person name="Rigden D.J."/>
            <person name="Fitzpatrick D.A."/>
            <person name="Lorenzo-Morales J."/>
            <person name="Bateman A."/>
            <person name="Chiu C.H."/>
            <person name="Tang P."/>
            <person name="Hegemann P."/>
            <person name="Fromm H."/>
            <person name="Raoult D."/>
            <person name="Greub G."/>
            <person name="Miranda-Saavedra D."/>
            <person name="Chen N."/>
            <person name="Nash P."/>
            <person name="Ginger M.L."/>
            <person name="Horn M."/>
            <person name="Schaap P."/>
            <person name="Caler L."/>
            <person name="Loftus B."/>
        </authorList>
    </citation>
    <scope>NUCLEOTIDE SEQUENCE [LARGE SCALE GENOMIC DNA]</scope>
    <source>
        <strain evidence="1 2">Neff</strain>
    </source>
</reference>